<dbReference type="SMART" id="SM00448">
    <property type="entry name" value="REC"/>
    <property type="match status" value="1"/>
</dbReference>
<dbReference type="EMBL" id="JACJRF010000003">
    <property type="protein sequence ID" value="MBD2343058.1"/>
    <property type="molecule type" value="Genomic_DNA"/>
</dbReference>
<organism evidence="4 5">
    <name type="scientific">Anabaena subtropica FACHB-260</name>
    <dbReference type="NCBI Taxonomy" id="2692884"/>
    <lineage>
        <taxon>Bacteria</taxon>
        <taxon>Bacillati</taxon>
        <taxon>Cyanobacteriota</taxon>
        <taxon>Cyanophyceae</taxon>
        <taxon>Nostocales</taxon>
        <taxon>Nostocaceae</taxon>
        <taxon>Anabaena</taxon>
    </lineage>
</organism>
<proteinExistence type="predicted"/>
<dbReference type="InterPro" id="IPR050595">
    <property type="entry name" value="Bact_response_regulator"/>
</dbReference>
<dbReference type="PROSITE" id="PS50110">
    <property type="entry name" value="RESPONSE_REGULATORY"/>
    <property type="match status" value="1"/>
</dbReference>
<dbReference type="InterPro" id="IPR011006">
    <property type="entry name" value="CheY-like_superfamily"/>
</dbReference>
<feature type="modified residue" description="4-aspartylphosphate" evidence="2">
    <location>
        <position position="73"/>
    </location>
</feature>
<comment type="caution">
    <text evidence="4">The sequence shown here is derived from an EMBL/GenBank/DDBJ whole genome shotgun (WGS) entry which is preliminary data.</text>
</comment>
<evidence type="ECO:0000256" key="1">
    <source>
        <dbReference type="ARBA" id="ARBA00022553"/>
    </source>
</evidence>
<dbReference type="Gene3D" id="3.40.50.2300">
    <property type="match status" value="1"/>
</dbReference>
<gene>
    <name evidence="4" type="ORF">H6G18_02700</name>
</gene>
<evidence type="ECO:0000256" key="2">
    <source>
        <dbReference type="PROSITE-ProRule" id="PRU00169"/>
    </source>
</evidence>
<name>A0ABR8CJQ3_9NOST</name>
<evidence type="ECO:0000313" key="5">
    <source>
        <dbReference type="Proteomes" id="UP000607281"/>
    </source>
</evidence>
<dbReference type="RefSeq" id="WP_190405540.1">
    <property type="nucleotide sequence ID" value="NZ_JACJRF010000003.1"/>
</dbReference>
<dbReference type="PANTHER" id="PTHR44591:SF3">
    <property type="entry name" value="RESPONSE REGULATORY DOMAIN-CONTAINING PROTEIN"/>
    <property type="match status" value="1"/>
</dbReference>
<keyword evidence="5" id="KW-1185">Reference proteome</keyword>
<dbReference type="Pfam" id="PF00072">
    <property type="entry name" value="Response_reg"/>
    <property type="match status" value="1"/>
</dbReference>
<dbReference type="PANTHER" id="PTHR44591">
    <property type="entry name" value="STRESS RESPONSE REGULATOR PROTEIN 1"/>
    <property type="match status" value="1"/>
</dbReference>
<keyword evidence="1 2" id="KW-0597">Phosphoprotein</keyword>
<reference evidence="4 5" key="1">
    <citation type="journal article" date="2020" name="ISME J.">
        <title>Comparative genomics reveals insights into cyanobacterial evolution and habitat adaptation.</title>
        <authorList>
            <person name="Chen M.Y."/>
            <person name="Teng W.K."/>
            <person name="Zhao L."/>
            <person name="Hu C.X."/>
            <person name="Zhou Y.K."/>
            <person name="Han B.P."/>
            <person name="Song L.R."/>
            <person name="Shu W.S."/>
        </authorList>
    </citation>
    <scope>NUCLEOTIDE SEQUENCE [LARGE SCALE GENOMIC DNA]</scope>
    <source>
        <strain evidence="4 5">FACHB-260</strain>
    </source>
</reference>
<dbReference type="InterPro" id="IPR001789">
    <property type="entry name" value="Sig_transdc_resp-reg_receiver"/>
</dbReference>
<protein>
    <submittedName>
        <fullName evidence="4">Response regulator</fullName>
    </submittedName>
</protein>
<dbReference type="SUPFAM" id="SSF52172">
    <property type="entry name" value="CheY-like"/>
    <property type="match status" value="1"/>
</dbReference>
<feature type="domain" description="Response regulatory" evidence="3">
    <location>
        <begin position="24"/>
        <end position="142"/>
    </location>
</feature>
<evidence type="ECO:0000259" key="3">
    <source>
        <dbReference type="PROSITE" id="PS50110"/>
    </source>
</evidence>
<dbReference type="Proteomes" id="UP000607281">
    <property type="component" value="Unassembled WGS sequence"/>
</dbReference>
<accession>A0ABR8CJQ3</accession>
<sequence length="154" mass="17000">MTNNSEELHPQNVTNYFHALDGLQILAVDDNADSLFLTTCVLESYNVQVTTATSALEALEIIKKLKFDILIFDLAMPDMDGYTLINQIRNNVLLENRDIPAIALTALSSEESSSMAFLSGFQGYVNKPLDPNILVVEILKILRSSVLENGANSH</sequence>
<evidence type="ECO:0000313" key="4">
    <source>
        <dbReference type="EMBL" id="MBD2343058.1"/>
    </source>
</evidence>